<evidence type="ECO:0000313" key="3">
    <source>
        <dbReference type="Proteomes" id="UP000288607"/>
    </source>
</evidence>
<feature type="compositionally biased region" description="Basic and acidic residues" evidence="1">
    <location>
        <begin position="36"/>
        <end position="49"/>
    </location>
</feature>
<name>A0A430FIW5_9BIFI</name>
<comment type="caution">
    <text evidence="2">The sequence shown here is derived from an EMBL/GenBank/DDBJ whole genome shotgun (WGS) entry which is preliminary data.</text>
</comment>
<accession>A0A430FIW5</accession>
<organism evidence="2 3">
    <name type="scientific">Bifidobacterium callimiconis</name>
    <dbReference type="NCBI Taxonomy" id="2306973"/>
    <lineage>
        <taxon>Bacteria</taxon>
        <taxon>Bacillati</taxon>
        <taxon>Actinomycetota</taxon>
        <taxon>Actinomycetes</taxon>
        <taxon>Bifidobacteriales</taxon>
        <taxon>Bifidobacteriaceae</taxon>
        <taxon>Bifidobacterium</taxon>
    </lineage>
</organism>
<dbReference type="RefSeq" id="WP_126029305.1">
    <property type="nucleotide sequence ID" value="NZ_QXGJ01000001.1"/>
</dbReference>
<protein>
    <submittedName>
        <fullName evidence="2">Uncharacterized protein</fullName>
    </submittedName>
</protein>
<evidence type="ECO:0000256" key="1">
    <source>
        <dbReference type="SAM" id="MobiDB-lite"/>
    </source>
</evidence>
<sequence length="185" mass="20375">MHNKFLQYRLRRLRLADTGGDEGSGSEQSHDAGAQSEHKDDQSKDFSRALAKRAAEIEAKYSDYEELKAKAAKYDAQESESKSDLDRLGERLAAIEKERDELKAADAHRTLVAKIAADTGLSTDMVALLSGDDEDTLAEQARKLSSLMEKTTTRQRGPKAASQNGKRPPEDAKSAMDMLRAAYAD</sequence>
<reference evidence="2 3" key="1">
    <citation type="submission" date="2018-09" db="EMBL/GenBank/DDBJ databases">
        <title>Characterization of the phylogenetic diversity of five novel species belonging to the genus Bifidobacterium.</title>
        <authorList>
            <person name="Lugli G.A."/>
            <person name="Duranti S."/>
            <person name="Milani C."/>
        </authorList>
    </citation>
    <scope>NUCLEOTIDE SEQUENCE [LARGE SCALE GENOMIC DNA]</scope>
    <source>
        <strain evidence="2 3">2028B</strain>
    </source>
</reference>
<dbReference type="Pfam" id="PF14265">
    <property type="entry name" value="DUF4355"/>
    <property type="match status" value="1"/>
</dbReference>
<dbReference type="AlphaFoldDB" id="A0A430FIW5"/>
<evidence type="ECO:0000313" key="2">
    <source>
        <dbReference type="EMBL" id="RSX52658.1"/>
    </source>
</evidence>
<dbReference type="Proteomes" id="UP000288607">
    <property type="component" value="Unassembled WGS sequence"/>
</dbReference>
<dbReference type="EMBL" id="QXGJ01000001">
    <property type="protein sequence ID" value="RSX52658.1"/>
    <property type="molecule type" value="Genomic_DNA"/>
</dbReference>
<proteinExistence type="predicted"/>
<dbReference type="OrthoDB" id="3231140at2"/>
<keyword evidence="3" id="KW-1185">Reference proteome</keyword>
<feature type="region of interest" description="Disordered" evidence="1">
    <location>
        <begin position="16"/>
        <end position="49"/>
    </location>
</feature>
<dbReference type="InterPro" id="IPR025580">
    <property type="entry name" value="Gp46"/>
</dbReference>
<gene>
    <name evidence="2" type="ORF">D2E23_0386</name>
</gene>
<feature type="region of interest" description="Disordered" evidence="1">
    <location>
        <begin position="140"/>
        <end position="185"/>
    </location>
</feature>